<evidence type="ECO:0000259" key="4">
    <source>
        <dbReference type="SMART" id="SM00382"/>
    </source>
</evidence>
<feature type="domain" description="AAA+ ATPase" evidence="4">
    <location>
        <begin position="152"/>
        <end position="275"/>
    </location>
</feature>
<reference evidence="5 6" key="1">
    <citation type="journal article" date="2016" name="Nat. Commun.">
        <title>Thousands of microbial genomes shed light on interconnected biogeochemical processes in an aquifer system.</title>
        <authorList>
            <person name="Anantharaman K."/>
            <person name="Brown C.T."/>
            <person name="Hug L.A."/>
            <person name="Sharon I."/>
            <person name="Castelle C.J."/>
            <person name="Probst A.J."/>
            <person name="Thomas B.C."/>
            <person name="Singh A."/>
            <person name="Wilkins M.J."/>
            <person name="Karaoz U."/>
            <person name="Brodie E.L."/>
            <person name="Williams K.H."/>
            <person name="Hubbard S.S."/>
            <person name="Banfield J.F."/>
        </authorList>
    </citation>
    <scope>NUCLEOTIDE SEQUENCE [LARGE SCALE GENOMIC DNA]</scope>
</reference>
<dbReference type="SMART" id="SM00382">
    <property type="entry name" value="AAA"/>
    <property type="match status" value="1"/>
</dbReference>
<dbReference type="InterPro" id="IPR027417">
    <property type="entry name" value="P-loop_NTPase"/>
</dbReference>
<dbReference type="Pfam" id="PF00437">
    <property type="entry name" value="T2SSE"/>
    <property type="match status" value="1"/>
</dbReference>
<dbReference type="AlphaFoldDB" id="A0A1G2CD20"/>
<dbReference type="SUPFAM" id="SSF52540">
    <property type="entry name" value="P-loop containing nucleoside triphosphate hydrolases"/>
    <property type="match status" value="1"/>
</dbReference>
<evidence type="ECO:0000256" key="1">
    <source>
        <dbReference type="ARBA" id="ARBA00006611"/>
    </source>
</evidence>
<organism evidence="5 6">
    <name type="scientific">Candidatus Liptonbacteria bacterium RIFCSPLOWO2_01_FULL_52_25</name>
    <dbReference type="NCBI Taxonomy" id="1798650"/>
    <lineage>
        <taxon>Bacteria</taxon>
        <taxon>Candidatus Liptoniibacteriota</taxon>
    </lineage>
</organism>
<dbReference type="Gene3D" id="3.40.50.300">
    <property type="entry name" value="P-loop containing nucleotide triphosphate hydrolases"/>
    <property type="match status" value="1"/>
</dbReference>
<dbReference type="InterPro" id="IPR003593">
    <property type="entry name" value="AAA+_ATPase"/>
</dbReference>
<dbReference type="CDD" id="cd01129">
    <property type="entry name" value="PulE-GspE-like"/>
    <property type="match status" value="1"/>
</dbReference>
<evidence type="ECO:0000313" key="5">
    <source>
        <dbReference type="EMBL" id="OGY99292.1"/>
    </source>
</evidence>
<dbReference type="GO" id="GO:0005886">
    <property type="term" value="C:plasma membrane"/>
    <property type="evidence" value="ECO:0007669"/>
    <property type="project" value="TreeGrafter"/>
</dbReference>
<dbReference type="GO" id="GO:0016887">
    <property type="term" value="F:ATP hydrolysis activity"/>
    <property type="evidence" value="ECO:0007669"/>
    <property type="project" value="TreeGrafter"/>
</dbReference>
<evidence type="ECO:0000313" key="6">
    <source>
        <dbReference type="Proteomes" id="UP000178880"/>
    </source>
</evidence>
<accession>A0A1G2CD20</accession>
<protein>
    <recommendedName>
        <fullName evidence="4">AAA+ ATPase domain-containing protein</fullName>
    </recommendedName>
</protein>
<gene>
    <name evidence="5" type="ORF">A2945_04975</name>
</gene>
<proteinExistence type="inferred from homology"/>
<dbReference type="Gene3D" id="3.30.450.90">
    <property type="match status" value="1"/>
</dbReference>
<name>A0A1G2CD20_9BACT</name>
<keyword evidence="3" id="KW-0067">ATP-binding</keyword>
<dbReference type="GO" id="GO:0005524">
    <property type="term" value="F:ATP binding"/>
    <property type="evidence" value="ECO:0007669"/>
    <property type="project" value="UniProtKB-KW"/>
</dbReference>
<dbReference type="PANTHER" id="PTHR30258:SF2">
    <property type="entry name" value="COMG OPERON PROTEIN 1"/>
    <property type="match status" value="1"/>
</dbReference>
<keyword evidence="2" id="KW-0547">Nucleotide-binding</keyword>
<evidence type="ECO:0000256" key="2">
    <source>
        <dbReference type="ARBA" id="ARBA00022741"/>
    </source>
</evidence>
<dbReference type="STRING" id="1798650.A2945_04975"/>
<dbReference type="PANTHER" id="PTHR30258">
    <property type="entry name" value="TYPE II SECRETION SYSTEM PROTEIN GSPE-RELATED"/>
    <property type="match status" value="1"/>
</dbReference>
<sequence length="398" mass="43765">MSISQQSQGGERIPPSEEFCDSLIIKASKSRASEVHLDFYESKFYIRFRVDGILELAGEYPFEIYDTTIRKLKVLGQLNIAEVRLPQHGRGQLRDPATNTMIEFRVSTFPTTPGEAAVIHLINKQETVFENFESIGMSPDEAELMKDAIHKPYGMILVVGPAGSGKTATLYTALNQVRSIQKNVITLEDPVEFKLQFVRHAQIMPSVGFTFAEGMKAVLRQDPDVVFIGEILDHEIAEIAVRAALSGRLVFSSISTNDSMGTITRFLELGIPRSFLASTLLLTVSSRFLRKNCLQCVAPYVPADRFLKEAGLASADGIKFLKGGGCANCEQSGYLGRVPIFEFFPVDKEIAGLIVEGASVLELLQAAHVKGMKTMREAAVERAMAGETTLEEAIYSTA</sequence>
<dbReference type="EMBL" id="MHLA01000017">
    <property type="protein sequence ID" value="OGY99292.1"/>
    <property type="molecule type" value="Genomic_DNA"/>
</dbReference>
<comment type="caution">
    <text evidence="5">The sequence shown here is derived from an EMBL/GenBank/DDBJ whole genome shotgun (WGS) entry which is preliminary data.</text>
</comment>
<comment type="similarity">
    <text evidence="1">Belongs to the GSP E family.</text>
</comment>
<dbReference type="InterPro" id="IPR001482">
    <property type="entry name" value="T2SS/T4SS_dom"/>
</dbReference>
<dbReference type="Proteomes" id="UP000178880">
    <property type="component" value="Unassembled WGS sequence"/>
</dbReference>
<evidence type="ECO:0000256" key="3">
    <source>
        <dbReference type="ARBA" id="ARBA00022840"/>
    </source>
</evidence>